<accession>G2GLY7</accession>
<dbReference type="PATRIC" id="fig|700597.3.peg.6391"/>
<name>G2GLY7_9ACTN</name>
<comment type="caution">
    <text evidence="2">The sequence shown here is derived from an EMBL/GenBank/DDBJ whole genome shotgun (WGS) entry which is preliminary data.</text>
</comment>
<dbReference type="AlphaFoldDB" id="G2GLY7"/>
<feature type="region of interest" description="Disordered" evidence="1">
    <location>
        <begin position="148"/>
        <end position="194"/>
    </location>
</feature>
<sequence>MPASEADDLMAALEAGAQYEVVELDGMAPASRGPLFADGWDEGVTAVSEALVASRIGTGHGRGGQSAGAAELAVHIAYVRQRERVGLVWLERFVRETVLPRTHPNTTQWRRVPEELGEAGGLCAARAAEVSSGDVIFCTRKTGHYDPDDKPSFMDGKARRPASHRRVDLGRLRLRTSAQGHLRHHQEMGIGRAK</sequence>
<reference evidence="2 3" key="1">
    <citation type="submission" date="2011-08" db="EMBL/GenBank/DDBJ databases">
        <authorList>
            <person name="Lin Y."/>
            <person name="Hao X."/>
            <person name="Johnstone L."/>
            <person name="Miller S.J."/>
            <person name="Wei G."/>
            <person name="Rensing C."/>
        </authorList>
    </citation>
    <scope>NUCLEOTIDE SEQUENCE [LARGE SCALE GENOMIC DNA]</scope>
    <source>
        <strain evidence="2 3">K42</strain>
    </source>
</reference>
<evidence type="ECO:0000313" key="3">
    <source>
        <dbReference type="Proteomes" id="UP000004217"/>
    </source>
</evidence>
<evidence type="ECO:0000256" key="1">
    <source>
        <dbReference type="SAM" id="MobiDB-lite"/>
    </source>
</evidence>
<gene>
    <name evidence="2" type="ORF">SZN_32696</name>
</gene>
<feature type="compositionally biased region" description="Basic and acidic residues" evidence="1">
    <location>
        <begin position="148"/>
        <end position="158"/>
    </location>
</feature>
<dbReference type="Proteomes" id="UP000004217">
    <property type="component" value="Unassembled WGS sequence"/>
</dbReference>
<proteinExistence type="predicted"/>
<organism evidence="2 3">
    <name type="scientific">Streptomyces zinciresistens K42</name>
    <dbReference type="NCBI Taxonomy" id="700597"/>
    <lineage>
        <taxon>Bacteria</taxon>
        <taxon>Bacillati</taxon>
        <taxon>Actinomycetota</taxon>
        <taxon>Actinomycetes</taxon>
        <taxon>Kitasatosporales</taxon>
        <taxon>Streptomycetaceae</taxon>
        <taxon>Streptomyces</taxon>
    </lineage>
</organism>
<keyword evidence="3" id="KW-1185">Reference proteome</keyword>
<evidence type="ECO:0000313" key="2">
    <source>
        <dbReference type="EMBL" id="EGX55485.1"/>
    </source>
</evidence>
<protein>
    <submittedName>
        <fullName evidence="2">Uncharacterized protein</fullName>
    </submittedName>
</protein>
<dbReference type="EMBL" id="AGBF01000222">
    <property type="protein sequence ID" value="EGX55485.1"/>
    <property type="molecule type" value="Genomic_DNA"/>
</dbReference>
<dbReference type="RefSeq" id="WP_007503295.1">
    <property type="nucleotide sequence ID" value="NZ_AGBF01000222.1"/>
</dbReference>